<evidence type="ECO:0000256" key="5">
    <source>
        <dbReference type="ARBA" id="ARBA00022833"/>
    </source>
</evidence>
<protein>
    <submittedName>
        <fullName evidence="8">RING-type domain-containing protein</fullName>
    </submittedName>
</protein>
<dbReference type="WBParaSite" id="ACRNAN_scaffold7168.g12742.t1">
    <property type="protein sequence ID" value="ACRNAN_scaffold7168.g12742.t1"/>
    <property type="gene ID" value="ACRNAN_scaffold7168.g12742"/>
</dbReference>
<keyword evidence="6" id="KW-0472">Membrane</keyword>
<dbReference type="GO" id="GO:0043161">
    <property type="term" value="P:proteasome-mediated ubiquitin-dependent protein catabolic process"/>
    <property type="evidence" value="ECO:0007669"/>
    <property type="project" value="TreeGrafter"/>
</dbReference>
<comment type="pathway">
    <text evidence="1">Protein modification; protein ubiquitination.</text>
</comment>
<dbReference type="SUPFAM" id="SSF57850">
    <property type="entry name" value="RING/U-box"/>
    <property type="match status" value="1"/>
</dbReference>
<dbReference type="GO" id="GO:0043130">
    <property type="term" value="F:ubiquitin binding"/>
    <property type="evidence" value="ECO:0007669"/>
    <property type="project" value="TreeGrafter"/>
</dbReference>
<dbReference type="Proteomes" id="UP000887540">
    <property type="component" value="Unplaced"/>
</dbReference>
<evidence type="ECO:0000256" key="2">
    <source>
        <dbReference type="ARBA" id="ARBA00022723"/>
    </source>
</evidence>
<dbReference type="PANTHER" id="PTHR22770:SF13">
    <property type="entry name" value="RING-TYPE DOMAIN-CONTAINING PROTEIN"/>
    <property type="match status" value="1"/>
</dbReference>
<dbReference type="GO" id="GO:0097039">
    <property type="term" value="P:protein linear polyubiquitination"/>
    <property type="evidence" value="ECO:0007669"/>
    <property type="project" value="TreeGrafter"/>
</dbReference>
<keyword evidence="3" id="KW-0863">Zinc-finger</keyword>
<evidence type="ECO:0000256" key="3">
    <source>
        <dbReference type="ARBA" id="ARBA00022771"/>
    </source>
</evidence>
<evidence type="ECO:0000313" key="8">
    <source>
        <dbReference type="WBParaSite" id="ACRNAN_scaffold7168.g12742.t1"/>
    </source>
</evidence>
<feature type="transmembrane region" description="Helical" evidence="6">
    <location>
        <begin position="217"/>
        <end position="240"/>
    </location>
</feature>
<dbReference type="GO" id="GO:0000151">
    <property type="term" value="C:ubiquitin ligase complex"/>
    <property type="evidence" value="ECO:0007669"/>
    <property type="project" value="TreeGrafter"/>
</dbReference>
<dbReference type="GO" id="GO:0008270">
    <property type="term" value="F:zinc ion binding"/>
    <property type="evidence" value="ECO:0007669"/>
    <property type="project" value="UniProtKB-KW"/>
</dbReference>
<evidence type="ECO:0000256" key="6">
    <source>
        <dbReference type="SAM" id="Phobius"/>
    </source>
</evidence>
<organism evidence="7 8">
    <name type="scientific">Acrobeloides nanus</name>
    <dbReference type="NCBI Taxonomy" id="290746"/>
    <lineage>
        <taxon>Eukaryota</taxon>
        <taxon>Metazoa</taxon>
        <taxon>Ecdysozoa</taxon>
        <taxon>Nematoda</taxon>
        <taxon>Chromadorea</taxon>
        <taxon>Rhabditida</taxon>
        <taxon>Tylenchina</taxon>
        <taxon>Cephalobomorpha</taxon>
        <taxon>Cephaloboidea</taxon>
        <taxon>Cephalobidae</taxon>
        <taxon>Acrobeloides</taxon>
    </lineage>
</organism>
<dbReference type="AlphaFoldDB" id="A0A914EC67"/>
<evidence type="ECO:0000313" key="7">
    <source>
        <dbReference type="Proteomes" id="UP000887540"/>
    </source>
</evidence>
<keyword evidence="4" id="KW-0833">Ubl conjugation pathway</keyword>
<sequence length="241" mass="27826">MEFESGICEVCLNTVVSVKSIVTCTGKNDEETDSELEFMDSYAHKFCNSCTRDYFNNTLAVQWPLHKSGNGLECMSLDCDRMISFQTLKTVVGSHAVTKFIKEYKERERPKVSVKQEIEKIQIRLKLPKVRKCGYCGILYERIDGCNYMICKCKKTHCYQCGKLLKGYETRHKCSIGAKAHDLIKQDVEKLAQAHGLTQQQLRKHFPQLYITRKKKILNYILVLIYALVVLAIFLVFWSVV</sequence>
<proteinExistence type="predicted"/>
<keyword evidence="6" id="KW-1133">Transmembrane helix</keyword>
<accession>A0A914EC67</accession>
<evidence type="ECO:0000256" key="1">
    <source>
        <dbReference type="ARBA" id="ARBA00004906"/>
    </source>
</evidence>
<dbReference type="Gene3D" id="1.20.120.1750">
    <property type="match status" value="1"/>
</dbReference>
<keyword evidence="7" id="KW-1185">Reference proteome</keyword>
<name>A0A914EC67_9BILA</name>
<dbReference type="PANTHER" id="PTHR22770">
    <property type="entry name" value="UBIQUITIN CONJUGATING ENZYME 7 INTERACTING PROTEIN-RELATED"/>
    <property type="match status" value="1"/>
</dbReference>
<keyword evidence="5" id="KW-0862">Zinc</keyword>
<keyword evidence="6" id="KW-0812">Transmembrane</keyword>
<dbReference type="InterPro" id="IPR051628">
    <property type="entry name" value="LUBAC_E3_Ligases"/>
</dbReference>
<evidence type="ECO:0000256" key="4">
    <source>
        <dbReference type="ARBA" id="ARBA00022786"/>
    </source>
</evidence>
<dbReference type="GO" id="GO:0004842">
    <property type="term" value="F:ubiquitin-protein transferase activity"/>
    <property type="evidence" value="ECO:0007669"/>
    <property type="project" value="TreeGrafter"/>
</dbReference>
<keyword evidence="2" id="KW-0479">Metal-binding</keyword>
<reference evidence="8" key="1">
    <citation type="submission" date="2022-11" db="UniProtKB">
        <authorList>
            <consortium name="WormBaseParasite"/>
        </authorList>
    </citation>
    <scope>IDENTIFICATION</scope>
</reference>